<dbReference type="AlphaFoldDB" id="A0A375GMQ5"/>
<dbReference type="EMBL" id="LT978514">
    <property type="protein sequence ID" value="SPC21315.1"/>
    <property type="molecule type" value="Genomic_DNA"/>
</dbReference>
<gene>
    <name evidence="1" type="ORF">CBM2594_B10419</name>
</gene>
<name>A0A375GMQ5_9BURK</name>
<evidence type="ECO:0000313" key="1">
    <source>
        <dbReference type="EMBL" id="SPC21315.1"/>
    </source>
</evidence>
<dbReference type="Pfam" id="PF09954">
    <property type="entry name" value="DUF2188"/>
    <property type="match status" value="1"/>
</dbReference>
<organism evidence="1 2">
    <name type="scientific">Cupriavidus taiwanensis</name>
    <dbReference type="NCBI Taxonomy" id="164546"/>
    <lineage>
        <taxon>Bacteria</taxon>
        <taxon>Pseudomonadati</taxon>
        <taxon>Pseudomonadota</taxon>
        <taxon>Betaproteobacteria</taxon>
        <taxon>Burkholderiales</taxon>
        <taxon>Burkholderiaceae</taxon>
        <taxon>Cupriavidus</taxon>
    </lineage>
</organism>
<sequence length="66" mass="7455">MTTITVQIRPTEDARWTVEVDGVPQYTTYPSRDLAIAAGVQMAMANDAVLLIHGTCRKKKEPDWRH</sequence>
<reference evidence="1 2" key="1">
    <citation type="submission" date="2018-01" db="EMBL/GenBank/DDBJ databases">
        <authorList>
            <person name="Clerissi C."/>
        </authorList>
    </citation>
    <scope>NUCLEOTIDE SEQUENCE [LARGE SCALE GENOMIC DNA]</scope>
    <source>
        <strain evidence="1">Cupriavidus taiwanensis STM 6021</strain>
    </source>
</reference>
<evidence type="ECO:0008006" key="3">
    <source>
        <dbReference type="Google" id="ProtNLM"/>
    </source>
</evidence>
<dbReference type="RefSeq" id="WP_025585403.1">
    <property type="nucleotide sequence ID" value="NZ_LT976860.1"/>
</dbReference>
<proteinExistence type="predicted"/>
<protein>
    <recommendedName>
        <fullName evidence="3">DUF2188 domain-containing protein</fullName>
    </recommendedName>
</protein>
<evidence type="ECO:0000313" key="2">
    <source>
        <dbReference type="Proteomes" id="UP000257139"/>
    </source>
</evidence>
<accession>A0A375GMQ5</accession>
<dbReference type="Proteomes" id="UP000257139">
    <property type="component" value="Chromosome CBM2594_b"/>
</dbReference>
<dbReference type="InterPro" id="IPR018691">
    <property type="entry name" value="DUF2188"/>
</dbReference>